<feature type="compositionally biased region" description="Polar residues" evidence="1">
    <location>
        <begin position="1"/>
        <end position="14"/>
    </location>
</feature>
<feature type="compositionally biased region" description="Polar residues" evidence="1">
    <location>
        <begin position="49"/>
        <end position="58"/>
    </location>
</feature>
<sequence length="486" mass="54282">MSNQHTRFTSQAETNLDHELAKDAGTDSLEPVQPSRDIDLESGKPRVHQTVSPQTTKSKAPELSKETVSSTLSTEEADASAMLETVMRTWIVRPPRYKISTYTPCSTRMFYILNCMNTVLMNNFYARRSMPALHPLPVRIYFSILWIIQTLRCMKFVNRIDQDQSDFIVRFLSAYPPEDLHIPGPLLAVYKSLSTSQPEDKSFGKVSPHVSDLLGPSEKSDLIRDSETALLIPQVPILMAMNHILANLPNNVTSESQWSPIKPGTGNLPAAVTFMGSTFVPNRTTWTPRQSWALSSPGIEYPIEANAQLMDSYRQNAFILDIPDAPDDIALTSDFLNLSDLEWFGRLNEMMAIYARYFHGSGTLADCALSGVSANQVYGQYKDQSTAPSRPTGFGDRTSRVKLVCTHKTTTRELPQLFELMAFNSQTNMRLPSNHPFKPNAGAPAYGVKEGPFWDIRPESSDSSLDESYLGIMAKVSQMHVQKGLL</sequence>
<organism evidence="2">
    <name type="scientific">Lichen partiti-like RNA virus sp</name>
    <dbReference type="NCBI Taxonomy" id="2726938"/>
    <lineage>
        <taxon>Viruses</taxon>
        <taxon>Riboviria</taxon>
        <taxon>Orthornavirae</taxon>
        <taxon>Pisuviricota</taxon>
        <taxon>Duplopiviricetes</taxon>
        <taxon>Durnavirales</taxon>
        <taxon>Partitiviridae</taxon>
    </lineage>
</organism>
<gene>
    <name evidence="2" type="primary">CP</name>
</gene>
<feature type="compositionally biased region" description="Basic and acidic residues" evidence="1">
    <location>
        <begin position="15"/>
        <end position="25"/>
    </location>
</feature>
<keyword evidence="2" id="KW-0167">Capsid protein</keyword>
<dbReference type="EMBL" id="LC533404">
    <property type="protein sequence ID" value="BCD56393.1"/>
    <property type="molecule type" value="Genomic_RNA"/>
</dbReference>
<dbReference type="GO" id="GO:0019028">
    <property type="term" value="C:viral capsid"/>
    <property type="evidence" value="ECO:0007669"/>
    <property type="project" value="UniProtKB-KW"/>
</dbReference>
<proteinExistence type="predicted"/>
<reference evidence="2" key="1">
    <citation type="submission" date="2020-03" db="EMBL/GenBank/DDBJ databases">
        <title>Diverged and active partitiviruses in Lichen.</title>
        <authorList>
            <person name="Urayama S."/>
            <person name="Takaki Y."/>
            <person name="Nunoura T."/>
        </authorList>
    </citation>
    <scope>NUCLEOTIDE SEQUENCE</scope>
    <source>
        <strain evidence="2">2019Feb-04-07</strain>
    </source>
</reference>
<accession>A0A6J4CUB7</accession>
<protein>
    <submittedName>
        <fullName evidence="2">Putative coat protein</fullName>
    </submittedName>
</protein>
<evidence type="ECO:0000256" key="1">
    <source>
        <dbReference type="SAM" id="MobiDB-lite"/>
    </source>
</evidence>
<evidence type="ECO:0000313" key="2">
    <source>
        <dbReference type="EMBL" id="BCD56393.1"/>
    </source>
</evidence>
<feature type="region of interest" description="Disordered" evidence="1">
    <location>
        <begin position="1"/>
        <end position="72"/>
    </location>
</feature>
<name>A0A6J4CUB7_9VIRU</name>
<keyword evidence="2" id="KW-0946">Virion</keyword>